<dbReference type="InterPro" id="IPR004509">
    <property type="entry name" value="Competence_ComEA_HhH"/>
</dbReference>
<dbReference type="EMBL" id="AYYY01000006">
    <property type="protein sequence ID" value="KRM62377.1"/>
    <property type="molecule type" value="Genomic_DNA"/>
</dbReference>
<dbReference type="SMART" id="SM00278">
    <property type="entry name" value="HhH1"/>
    <property type="match status" value="2"/>
</dbReference>
<dbReference type="InterPro" id="IPR019554">
    <property type="entry name" value="Soluble_ligand-bd"/>
</dbReference>
<dbReference type="AlphaFoldDB" id="A0A0R2AEU3"/>
<feature type="domain" description="Helix-hairpin-helix DNA-binding motif class 1" evidence="2">
    <location>
        <begin position="159"/>
        <end position="178"/>
    </location>
</feature>
<dbReference type="OrthoDB" id="9790239at2"/>
<dbReference type="Pfam" id="PF10531">
    <property type="entry name" value="SLBB"/>
    <property type="match status" value="1"/>
</dbReference>
<dbReference type="GO" id="GO:0015627">
    <property type="term" value="C:type II protein secretion system complex"/>
    <property type="evidence" value="ECO:0007669"/>
    <property type="project" value="TreeGrafter"/>
</dbReference>
<dbReference type="InterPro" id="IPR051675">
    <property type="entry name" value="Endo/Exo/Phosphatase_dom_1"/>
</dbReference>
<accession>A0A0R2AEU3</accession>
<dbReference type="InterPro" id="IPR003583">
    <property type="entry name" value="Hlx-hairpin-Hlx_DNA-bd_motif"/>
</dbReference>
<feature type="domain" description="Helix-hairpin-helix DNA-binding motif class 1" evidence="2">
    <location>
        <begin position="189"/>
        <end position="208"/>
    </location>
</feature>
<name>A0A0R2AEU3_9LACO</name>
<evidence type="ECO:0000313" key="3">
    <source>
        <dbReference type="EMBL" id="KRM62377.1"/>
    </source>
</evidence>
<dbReference type="PATRIC" id="fig|1423813.3.peg.2488"/>
<keyword evidence="1" id="KW-0472">Membrane</keyword>
<dbReference type="NCBIfam" id="TIGR00426">
    <property type="entry name" value="competence protein ComEA helix-hairpin-helix repeat region"/>
    <property type="match status" value="1"/>
</dbReference>
<comment type="caution">
    <text evidence="3">The sequence shown here is derived from an EMBL/GenBank/DDBJ whole genome shotgun (WGS) entry which is preliminary data.</text>
</comment>
<organism evidence="3 4">
    <name type="scientific">Paucilactobacillus vaccinostercus DSM 20634</name>
    <dbReference type="NCBI Taxonomy" id="1423813"/>
    <lineage>
        <taxon>Bacteria</taxon>
        <taxon>Bacillati</taxon>
        <taxon>Bacillota</taxon>
        <taxon>Bacilli</taxon>
        <taxon>Lactobacillales</taxon>
        <taxon>Lactobacillaceae</taxon>
        <taxon>Paucilactobacillus</taxon>
    </lineage>
</organism>
<protein>
    <submittedName>
        <fullName evidence="3">Competence protein</fullName>
    </submittedName>
</protein>
<dbReference type="Pfam" id="PF12836">
    <property type="entry name" value="HHH_3"/>
    <property type="match status" value="1"/>
</dbReference>
<dbReference type="PANTHER" id="PTHR21180:SF32">
    <property type="entry name" value="ENDONUCLEASE_EXONUCLEASE_PHOSPHATASE FAMILY DOMAIN-CONTAINING PROTEIN 1"/>
    <property type="match status" value="1"/>
</dbReference>
<sequence length="211" mass="22789">MEQFKNFWQDYRRYCLVGLGVLICLIGGWYLTAKNATTHRSVDFVDAQSETQQRSRKSAIVSNKMVYVDVKGAVNHPGVYSVKSGLRVQDAITKAGGVAANADMNHVNMAKQVADQQVVYVPVTGEVTTPMAGEAGGTEMTGSESSAAPIININSASKDDLMKITGVGDKKADLILQYRQEHGQFKTVEDLKNVSGFGDASVAKIKDQLAV</sequence>
<dbReference type="Gene3D" id="1.10.150.280">
    <property type="entry name" value="AF1531-like domain"/>
    <property type="match status" value="1"/>
</dbReference>
<dbReference type="Proteomes" id="UP000051733">
    <property type="component" value="Unassembled WGS sequence"/>
</dbReference>
<evidence type="ECO:0000313" key="4">
    <source>
        <dbReference type="Proteomes" id="UP000051733"/>
    </source>
</evidence>
<keyword evidence="1" id="KW-0812">Transmembrane</keyword>
<proteinExistence type="predicted"/>
<dbReference type="GO" id="GO:0015628">
    <property type="term" value="P:protein secretion by the type II secretion system"/>
    <property type="evidence" value="ECO:0007669"/>
    <property type="project" value="TreeGrafter"/>
</dbReference>
<gene>
    <name evidence="3" type="ORF">FC26_GL002441</name>
</gene>
<dbReference type="SUPFAM" id="SSF47781">
    <property type="entry name" value="RuvA domain 2-like"/>
    <property type="match status" value="1"/>
</dbReference>
<evidence type="ECO:0000259" key="2">
    <source>
        <dbReference type="SMART" id="SM00278"/>
    </source>
</evidence>
<evidence type="ECO:0000256" key="1">
    <source>
        <dbReference type="SAM" id="Phobius"/>
    </source>
</evidence>
<dbReference type="RefSeq" id="WP_057777487.1">
    <property type="nucleotide sequence ID" value="NZ_AYYY01000006.1"/>
</dbReference>
<keyword evidence="1" id="KW-1133">Transmembrane helix</keyword>
<dbReference type="InterPro" id="IPR010994">
    <property type="entry name" value="RuvA_2-like"/>
</dbReference>
<dbReference type="GO" id="GO:0006281">
    <property type="term" value="P:DNA repair"/>
    <property type="evidence" value="ECO:0007669"/>
    <property type="project" value="InterPro"/>
</dbReference>
<keyword evidence="4" id="KW-1185">Reference proteome</keyword>
<dbReference type="Gene3D" id="3.10.20.600">
    <property type="match status" value="1"/>
</dbReference>
<dbReference type="STRING" id="1423813.FC26_GL002441"/>
<dbReference type="PANTHER" id="PTHR21180">
    <property type="entry name" value="ENDONUCLEASE/EXONUCLEASE/PHOSPHATASE FAMILY DOMAIN-CONTAINING PROTEIN 1"/>
    <property type="match status" value="1"/>
</dbReference>
<dbReference type="GO" id="GO:0003677">
    <property type="term" value="F:DNA binding"/>
    <property type="evidence" value="ECO:0007669"/>
    <property type="project" value="InterPro"/>
</dbReference>
<reference evidence="3 4" key="1">
    <citation type="journal article" date="2015" name="Genome Announc.">
        <title>Expanding the biotechnology potential of lactobacilli through comparative genomics of 213 strains and associated genera.</title>
        <authorList>
            <person name="Sun Z."/>
            <person name="Harris H.M."/>
            <person name="McCann A."/>
            <person name="Guo C."/>
            <person name="Argimon S."/>
            <person name="Zhang W."/>
            <person name="Yang X."/>
            <person name="Jeffery I.B."/>
            <person name="Cooney J.C."/>
            <person name="Kagawa T.F."/>
            <person name="Liu W."/>
            <person name="Song Y."/>
            <person name="Salvetti E."/>
            <person name="Wrobel A."/>
            <person name="Rasinkangas P."/>
            <person name="Parkhill J."/>
            <person name="Rea M.C."/>
            <person name="O'Sullivan O."/>
            <person name="Ritari J."/>
            <person name="Douillard F.P."/>
            <person name="Paul Ross R."/>
            <person name="Yang R."/>
            <person name="Briner A.E."/>
            <person name="Felis G.E."/>
            <person name="de Vos W.M."/>
            <person name="Barrangou R."/>
            <person name="Klaenhammer T.R."/>
            <person name="Caufield P.W."/>
            <person name="Cui Y."/>
            <person name="Zhang H."/>
            <person name="O'Toole P.W."/>
        </authorList>
    </citation>
    <scope>NUCLEOTIDE SEQUENCE [LARGE SCALE GENOMIC DNA]</scope>
    <source>
        <strain evidence="3 4">DSM 20634</strain>
    </source>
</reference>
<feature type="transmembrane region" description="Helical" evidence="1">
    <location>
        <begin position="12"/>
        <end position="31"/>
    </location>
</feature>